<dbReference type="InterPro" id="IPR036572">
    <property type="entry name" value="Doublecortin_dom_sf"/>
</dbReference>
<sequence>MTSAAAKREEIQLRLQKLREEREREQAAFDAIAAAHPELSAQEITALAQQEAVGAAPQSIVLDGREVSVGDKVTVKDDVQLLHRVDRGHFGPDVLKPIYCGEPAEVVRVMESFQGKPAMELRFADGVTKVFFTECIVTDAARGGRSDGAAAAHTKNACRADAADVPIFMPPARPLPPSPGTVALPGWDQLCRPRRKHAGGYASVAAQPTAPSPPPPPTAAAIQFAKPPPGVAKATSDASPAPTAPPQASIPTAPRDSASPAKPLVVTSPTMKETLAKASKTSPSAARAGSSPSLSLLSSPPAIPVTDRPSAAPSSSSNPRATRQSSAASPAAVFSPSMKRVPELHRTPDSTEGGCAVQLAAALPNTVEEEQGEGDSISPAGRQLPQVCAATYQAKYELQDGASRIPRRQSDTAPASGTQTCWVCGLIKAEAPLSDPMRVTFPAHCTAMLSLFAALTRRLQWDRLQCAVSRLFTEEGIEIKSASAVRGGMRLVATAGCEYRPIAHPAAFSSVLEACPSSAATTRPVDSATKPTAPASPAGPQSAPVPAPHKSLVAPVMAAAATPKHSRPPPPLSSSPSAPNKPKHIRVYENGQYDDNVYRTVTVRPNYKTIGSLKTIITRELQWRDGKKVDLLFDACGAEVKDLDSICDGDVVVASAGERFAIPYPNTPMHLEAIQLSERLHPSRMC</sequence>
<dbReference type="Proteomes" id="UP000038009">
    <property type="component" value="Unassembled WGS sequence"/>
</dbReference>
<feature type="region of interest" description="Disordered" evidence="2">
    <location>
        <begin position="521"/>
        <end position="584"/>
    </location>
</feature>
<dbReference type="GO" id="GO:0035556">
    <property type="term" value="P:intracellular signal transduction"/>
    <property type="evidence" value="ECO:0007669"/>
    <property type="project" value="InterPro"/>
</dbReference>
<dbReference type="OrthoDB" id="277311at2759"/>
<comment type="caution">
    <text evidence="4">The sequence shown here is derived from an EMBL/GenBank/DDBJ whole genome shotgun (WGS) entry which is preliminary data.</text>
</comment>
<feature type="compositionally biased region" description="Low complexity" evidence="2">
    <location>
        <begin position="527"/>
        <end position="544"/>
    </location>
</feature>
<reference evidence="4 5" key="1">
    <citation type="journal article" date="2015" name="PLoS Pathog.">
        <title>Leptomonas seymouri: Adaptations to the Dixenous Life Cycle Analyzed by Genome Sequencing, Transcriptome Profiling and Co-infection with Leishmania donovani.</title>
        <authorList>
            <person name="Kraeva N."/>
            <person name="Butenko A."/>
            <person name="Hlavacova J."/>
            <person name="Kostygov A."/>
            <person name="Myskova J."/>
            <person name="Grybchuk D."/>
            <person name="Lestinova T."/>
            <person name="Votypka J."/>
            <person name="Volf P."/>
            <person name="Opperdoes F."/>
            <person name="Flegontov P."/>
            <person name="Lukes J."/>
            <person name="Yurchenko V."/>
        </authorList>
    </citation>
    <scope>NUCLEOTIDE SEQUENCE [LARGE SCALE GENOMIC DNA]</scope>
    <source>
        <strain evidence="4 5">ATCC 30220</strain>
    </source>
</reference>
<dbReference type="Gene3D" id="3.10.20.230">
    <property type="entry name" value="Doublecortin domain"/>
    <property type="match status" value="1"/>
</dbReference>
<evidence type="ECO:0000313" key="5">
    <source>
        <dbReference type="Proteomes" id="UP000038009"/>
    </source>
</evidence>
<accession>A0A0N1PDR2</accession>
<protein>
    <recommendedName>
        <fullName evidence="3">Doublecortin domain-containing protein</fullName>
    </recommendedName>
</protein>
<evidence type="ECO:0000256" key="1">
    <source>
        <dbReference type="SAM" id="Coils"/>
    </source>
</evidence>
<dbReference type="SUPFAM" id="SSF89837">
    <property type="entry name" value="Doublecortin (DC)"/>
    <property type="match status" value="2"/>
</dbReference>
<evidence type="ECO:0000313" key="4">
    <source>
        <dbReference type="EMBL" id="KPI87712.1"/>
    </source>
</evidence>
<evidence type="ECO:0000259" key="3">
    <source>
        <dbReference type="PROSITE" id="PS50309"/>
    </source>
</evidence>
<feature type="compositionally biased region" description="Basic and acidic residues" evidence="2">
    <location>
        <begin position="340"/>
        <end position="349"/>
    </location>
</feature>
<feature type="compositionally biased region" description="Low complexity" evidence="2">
    <location>
        <begin position="308"/>
        <end position="337"/>
    </location>
</feature>
<feature type="compositionally biased region" description="Low complexity" evidence="2">
    <location>
        <begin position="282"/>
        <end position="300"/>
    </location>
</feature>
<feature type="region of interest" description="Disordered" evidence="2">
    <location>
        <begin position="198"/>
        <end position="353"/>
    </location>
</feature>
<keyword evidence="1" id="KW-0175">Coiled coil</keyword>
<feature type="compositionally biased region" description="Low complexity" evidence="2">
    <location>
        <begin position="234"/>
        <end position="254"/>
    </location>
</feature>
<dbReference type="PROSITE" id="PS50309">
    <property type="entry name" value="DC"/>
    <property type="match status" value="1"/>
</dbReference>
<keyword evidence="5" id="KW-1185">Reference proteome</keyword>
<feature type="coiled-coil region" evidence="1">
    <location>
        <begin position="1"/>
        <end position="35"/>
    </location>
</feature>
<dbReference type="InterPro" id="IPR003533">
    <property type="entry name" value="Doublecortin_dom"/>
</dbReference>
<dbReference type="EMBL" id="LJSK01000076">
    <property type="protein sequence ID" value="KPI87712.1"/>
    <property type="molecule type" value="Genomic_DNA"/>
</dbReference>
<dbReference type="OMA" id="CTTMFAV"/>
<proteinExistence type="predicted"/>
<dbReference type="VEuPathDB" id="TriTrypDB:Lsey_0076_0080"/>
<dbReference type="AlphaFoldDB" id="A0A0N1PDR2"/>
<feature type="domain" description="Doublecortin" evidence="3">
    <location>
        <begin position="583"/>
        <end position="660"/>
    </location>
</feature>
<gene>
    <name evidence="4" type="ORF">ABL78_3185</name>
</gene>
<organism evidence="4 5">
    <name type="scientific">Leptomonas seymouri</name>
    <dbReference type="NCBI Taxonomy" id="5684"/>
    <lineage>
        <taxon>Eukaryota</taxon>
        <taxon>Discoba</taxon>
        <taxon>Euglenozoa</taxon>
        <taxon>Kinetoplastea</taxon>
        <taxon>Metakinetoplastina</taxon>
        <taxon>Trypanosomatida</taxon>
        <taxon>Trypanosomatidae</taxon>
        <taxon>Leishmaniinae</taxon>
        <taxon>Leptomonas</taxon>
    </lineage>
</organism>
<name>A0A0N1PDR2_LEPSE</name>
<evidence type="ECO:0000256" key="2">
    <source>
        <dbReference type="SAM" id="MobiDB-lite"/>
    </source>
</evidence>